<dbReference type="SUPFAM" id="SSF53474">
    <property type="entry name" value="alpha/beta-Hydrolases"/>
    <property type="match status" value="1"/>
</dbReference>
<evidence type="ECO:0000313" key="3">
    <source>
        <dbReference type="Proteomes" id="UP000199372"/>
    </source>
</evidence>
<dbReference type="OrthoDB" id="9788260at2"/>
<dbReference type="RefSeq" id="WP_091846410.1">
    <property type="nucleotide sequence ID" value="NZ_FOCM01000008.1"/>
</dbReference>
<evidence type="ECO:0000259" key="1">
    <source>
        <dbReference type="Pfam" id="PF12146"/>
    </source>
</evidence>
<gene>
    <name evidence="2" type="ORF">SAMN04488011_108145</name>
</gene>
<feature type="domain" description="Serine aminopeptidase S33" evidence="1">
    <location>
        <begin position="40"/>
        <end position="291"/>
    </location>
</feature>
<sequence>MEPAPLFDDVADAPAGGVAEWRQAADGQRLRLAHWRPEGARGTVLMLPGRTEYVEKYGPTAAEFAKSDLAMIAIDWRGQGLSDRMLDDPMGGHVMHFADFQQDFDVMLQAAADHDLPKPWYLLGHSMGGAIGLRALNRGAPVERAAFSSPMWGIQMSSSLRPMAWGLSWVARRVRMDHTYAPGTSGASYPNATPFDGNMLTCDRDQYDWMARQVEKHPELGLGGPSLRWLNEALVECRALAALASPDIPCLTVLGSEEMIVDPARIHSRMDRWPGGRLMMVEGGRHECMMEMPERRDAVFDALRAHFTVDG</sequence>
<dbReference type="PANTHER" id="PTHR11614">
    <property type="entry name" value="PHOSPHOLIPASE-RELATED"/>
    <property type="match status" value="1"/>
</dbReference>
<organism evidence="2 3">
    <name type="scientific">Palleronia pelagia</name>
    <dbReference type="NCBI Taxonomy" id="387096"/>
    <lineage>
        <taxon>Bacteria</taxon>
        <taxon>Pseudomonadati</taxon>
        <taxon>Pseudomonadota</taxon>
        <taxon>Alphaproteobacteria</taxon>
        <taxon>Rhodobacterales</taxon>
        <taxon>Roseobacteraceae</taxon>
        <taxon>Palleronia</taxon>
    </lineage>
</organism>
<dbReference type="InterPro" id="IPR051044">
    <property type="entry name" value="MAG_DAG_Lipase"/>
</dbReference>
<accession>A0A1H8KU07</accession>
<dbReference type="InterPro" id="IPR022742">
    <property type="entry name" value="Hydrolase_4"/>
</dbReference>
<name>A0A1H8KU07_9RHOB</name>
<dbReference type="InterPro" id="IPR029058">
    <property type="entry name" value="AB_hydrolase_fold"/>
</dbReference>
<reference evidence="3" key="1">
    <citation type="submission" date="2016-10" db="EMBL/GenBank/DDBJ databases">
        <authorList>
            <person name="Varghese N."/>
            <person name="Submissions S."/>
        </authorList>
    </citation>
    <scope>NUCLEOTIDE SEQUENCE [LARGE SCALE GENOMIC DNA]</scope>
    <source>
        <strain evidence="3">DSM 26893</strain>
    </source>
</reference>
<dbReference type="EMBL" id="FOCM01000008">
    <property type="protein sequence ID" value="SEN96374.1"/>
    <property type="molecule type" value="Genomic_DNA"/>
</dbReference>
<dbReference type="Pfam" id="PF12146">
    <property type="entry name" value="Hydrolase_4"/>
    <property type="match status" value="1"/>
</dbReference>
<evidence type="ECO:0000313" key="2">
    <source>
        <dbReference type="EMBL" id="SEN96374.1"/>
    </source>
</evidence>
<protein>
    <submittedName>
        <fullName evidence="2">Lysophospholipase</fullName>
    </submittedName>
</protein>
<keyword evidence="3" id="KW-1185">Reference proteome</keyword>
<dbReference type="Proteomes" id="UP000199372">
    <property type="component" value="Unassembled WGS sequence"/>
</dbReference>
<dbReference type="Gene3D" id="3.40.50.1820">
    <property type="entry name" value="alpha/beta hydrolase"/>
    <property type="match status" value="1"/>
</dbReference>
<proteinExistence type="predicted"/>
<dbReference type="AlphaFoldDB" id="A0A1H8KU07"/>